<proteinExistence type="predicted"/>
<dbReference type="Gene3D" id="1.10.1450.10">
    <property type="entry name" value="Tetraspanin"/>
    <property type="match status" value="1"/>
</dbReference>
<protein>
    <recommendedName>
        <fullName evidence="8">Tetraspanin-1</fullName>
    </recommendedName>
</protein>
<evidence type="ECO:0000313" key="7">
    <source>
        <dbReference type="Proteomes" id="UP000054815"/>
    </source>
</evidence>
<keyword evidence="2 5" id="KW-0812">Transmembrane</keyword>
<reference evidence="6 7" key="1">
    <citation type="submission" date="2015-01" db="EMBL/GenBank/DDBJ databases">
        <title>Evolution of Trichinella species and genotypes.</title>
        <authorList>
            <person name="Korhonen P.K."/>
            <person name="Edoardo P."/>
            <person name="Giuseppe L.R."/>
            <person name="Gasser R.B."/>
        </authorList>
    </citation>
    <scope>NUCLEOTIDE SEQUENCE [LARGE SCALE GENOMIC DNA]</scope>
    <source>
        <strain evidence="6">ISS141</strain>
    </source>
</reference>
<dbReference type="CDD" id="cd03127">
    <property type="entry name" value="tetraspanin_LEL"/>
    <property type="match status" value="1"/>
</dbReference>
<feature type="transmembrane region" description="Helical" evidence="5">
    <location>
        <begin position="57"/>
        <end position="79"/>
    </location>
</feature>
<feature type="transmembrane region" description="Helical" evidence="5">
    <location>
        <begin position="99"/>
        <end position="119"/>
    </location>
</feature>
<organism evidence="6 7">
    <name type="scientific">Trichinella pseudospiralis</name>
    <name type="common">Parasitic roundworm</name>
    <dbReference type="NCBI Taxonomy" id="6337"/>
    <lineage>
        <taxon>Eukaryota</taxon>
        <taxon>Metazoa</taxon>
        <taxon>Ecdysozoa</taxon>
        <taxon>Nematoda</taxon>
        <taxon>Enoplea</taxon>
        <taxon>Dorylaimia</taxon>
        <taxon>Trichinellida</taxon>
        <taxon>Trichinellidae</taxon>
        <taxon>Trichinella</taxon>
    </lineage>
</organism>
<evidence type="ECO:0008006" key="8">
    <source>
        <dbReference type="Google" id="ProtNLM"/>
    </source>
</evidence>
<comment type="subcellular location">
    <subcellularLocation>
        <location evidence="1">Membrane</location>
        <topology evidence="1">Multi-pass membrane protein</topology>
    </subcellularLocation>
</comment>
<comment type="caution">
    <text evidence="6">The sequence shown here is derived from an EMBL/GenBank/DDBJ whole genome shotgun (WGS) entry which is preliminary data.</text>
</comment>
<dbReference type="AlphaFoldDB" id="A0A0V0YIF1"/>
<feature type="transmembrane region" description="Helical" evidence="5">
    <location>
        <begin position="126"/>
        <end position="152"/>
    </location>
</feature>
<dbReference type="Proteomes" id="UP000054815">
    <property type="component" value="Unassembled WGS sequence"/>
</dbReference>
<dbReference type="InterPro" id="IPR008952">
    <property type="entry name" value="Tetraspanin_EC2_sf"/>
</dbReference>
<evidence type="ECO:0000256" key="5">
    <source>
        <dbReference type="SAM" id="Phobius"/>
    </source>
</evidence>
<dbReference type="GO" id="GO:0016020">
    <property type="term" value="C:membrane"/>
    <property type="evidence" value="ECO:0007669"/>
    <property type="project" value="UniProtKB-SubCell"/>
</dbReference>
<evidence type="ECO:0000256" key="4">
    <source>
        <dbReference type="ARBA" id="ARBA00023136"/>
    </source>
</evidence>
<keyword evidence="3 5" id="KW-1133">Transmembrane helix</keyword>
<feature type="transmembrane region" description="Helical" evidence="5">
    <location>
        <begin position="259"/>
        <end position="279"/>
    </location>
</feature>
<keyword evidence="4 5" id="KW-0472">Membrane</keyword>
<dbReference type="Pfam" id="PF00335">
    <property type="entry name" value="Tetraspanin"/>
    <property type="match status" value="1"/>
</dbReference>
<evidence type="ECO:0000256" key="1">
    <source>
        <dbReference type="ARBA" id="ARBA00004141"/>
    </source>
</evidence>
<name>A0A0V0YIF1_TRIPS</name>
<dbReference type="EMBL" id="JYDU01000010">
    <property type="protein sequence ID" value="KRY00126.1"/>
    <property type="molecule type" value="Genomic_DNA"/>
</dbReference>
<dbReference type="STRING" id="6337.A0A0V0YIF1"/>
<gene>
    <name evidence="6" type="ORF">T4E_10544</name>
</gene>
<evidence type="ECO:0000256" key="2">
    <source>
        <dbReference type="ARBA" id="ARBA00022692"/>
    </source>
</evidence>
<evidence type="ECO:0000313" key="6">
    <source>
        <dbReference type="EMBL" id="KRY00126.1"/>
    </source>
</evidence>
<dbReference type="InterPro" id="IPR018499">
    <property type="entry name" value="Tetraspanin/Peripherin"/>
</dbReference>
<sequence>MTKLLPELRQPELPSRLELMERGVSFSPSQLISQQSRLEAEQELVGYLFRKPPTYRIWLYGYCTVMLPFLCGSAVSMYYFCHLDWMNLFPFEPVDPHWIYVYISISIQMLDLILGIYGVSTDRIACLYFFWVLFLIMIAADLTYAVVSTFWWSNVISTLDDKLIYYMDKRNHSTSDKIKSDEMGNFCKRWSEVQSGLFCCGVERPSDYATMEFACQSLINGSLPASCCPSKFKHCTKEYSYKFGCVRPLLEWMNDKRDFYLSLSTYLVLCLRVVGLIILRHEIRQLINEIHTRKIMKNNIHRKNFSIDYLPLTNSGRMSNNSSVSTPLME</sequence>
<dbReference type="SUPFAM" id="SSF48652">
    <property type="entry name" value="Tetraspanin"/>
    <property type="match status" value="1"/>
</dbReference>
<evidence type="ECO:0000256" key="3">
    <source>
        <dbReference type="ARBA" id="ARBA00022989"/>
    </source>
</evidence>
<accession>A0A0V0YIF1</accession>